<reference evidence="1 2" key="1">
    <citation type="journal article" date="2021" name="Elife">
        <title>Chloroplast acquisition without the gene transfer in kleptoplastic sea slugs, Plakobranchus ocellatus.</title>
        <authorList>
            <person name="Maeda T."/>
            <person name="Takahashi S."/>
            <person name="Yoshida T."/>
            <person name="Shimamura S."/>
            <person name="Takaki Y."/>
            <person name="Nagai Y."/>
            <person name="Toyoda A."/>
            <person name="Suzuki Y."/>
            <person name="Arimoto A."/>
            <person name="Ishii H."/>
            <person name="Satoh N."/>
            <person name="Nishiyama T."/>
            <person name="Hasebe M."/>
            <person name="Maruyama T."/>
            <person name="Minagawa J."/>
            <person name="Obokata J."/>
            <person name="Shigenobu S."/>
        </authorList>
    </citation>
    <scope>NUCLEOTIDE SEQUENCE [LARGE SCALE GENOMIC DNA]</scope>
</reference>
<accession>A0AAV4D830</accession>
<dbReference type="EMBL" id="BLXT01007613">
    <property type="protein sequence ID" value="GFO40339.1"/>
    <property type="molecule type" value="Genomic_DNA"/>
</dbReference>
<dbReference type="Proteomes" id="UP000735302">
    <property type="component" value="Unassembled WGS sequence"/>
</dbReference>
<gene>
    <name evidence="1" type="ORF">PoB_006684400</name>
</gene>
<comment type="caution">
    <text evidence="1">The sequence shown here is derived from an EMBL/GenBank/DDBJ whole genome shotgun (WGS) entry which is preliminary data.</text>
</comment>
<keyword evidence="2" id="KW-1185">Reference proteome</keyword>
<organism evidence="1 2">
    <name type="scientific">Plakobranchus ocellatus</name>
    <dbReference type="NCBI Taxonomy" id="259542"/>
    <lineage>
        <taxon>Eukaryota</taxon>
        <taxon>Metazoa</taxon>
        <taxon>Spiralia</taxon>
        <taxon>Lophotrochozoa</taxon>
        <taxon>Mollusca</taxon>
        <taxon>Gastropoda</taxon>
        <taxon>Heterobranchia</taxon>
        <taxon>Euthyneura</taxon>
        <taxon>Panpulmonata</taxon>
        <taxon>Sacoglossa</taxon>
        <taxon>Placobranchoidea</taxon>
        <taxon>Plakobranchidae</taxon>
        <taxon>Plakobranchus</taxon>
    </lineage>
</organism>
<protein>
    <submittedName>
        <fullName evidence="1">Uncharacterized protein</fullName>
    </submittedName>
</protein>
<name>A0AAV4D830_9GAST</name>
<evidence type="ECO:0000313" key="2">
    <source>
        <dbReference type="Proteomes" id="UP000735302"/>
    </source>
</evidence>
<evidence type="ECO:0000313" key="1">
    <source>
        <dbReference type="EMBL" id="GFO40339.1"/>
    </source>
</evidence>
<sequence length="70" mass="7384">MSQHNSSPPRTPPDLRMPNTYDLYSTIATATVTAIDDSVKQLLLLLMILPSADATASATAKAAVTAHDTT</sequence>
<dbReference type="AlphaFoldDB" id="A0AAV4D830"/>
<proteinExistence type="predicted"/>